<proteinExistence type="predicted"/>
<dbReference type="EMBL" id="FXTJ01000004">
    <property type="protein sequence ID" value="SMO76718.1"/>
    <property type="molecule type" value="Genomic_DNA"/>
</dbReference>
<dbReference type="InterPro" id="IPR011749">
    <property type="entry name" value="CHP02243"/>
</dbReference>
<dbReference type="NCBIfam" id="TIGR02243">
    <property type="entry name" value="putative baseplate assembly protein"/>
    <property type="match status" value="1"/>
</dbReference>
<evidence type="ECO:0000313" key="2">
    <source>
        <dbReference type="Proteomes" id="UP000317484"/>
    </source>
</evidence>
<dbReference type="AlphaFoldDB" id="A0A521DYM5"/>
<sequence>MSGTTSDDCGCCGAAPVDSALTNRSGLSALAYRSGTQVTVLRRMLARLATVLPTLTTRDPEDPSVALLDAWATVADVVTFYQERIVNEGFLRTATERRSVLELARAIGYELRPGVAATTDLVFTVDAAPGAPTSAVVPERTKVLSVPGQGQRSQTFETSGALPALVELNEVGLPLRQPQGVRAGQKSLYLAGVTTGLRPGDAVLVVREVADAPVADRCREFRVLRAVDPQPSARPDQPSTTLVSWDEPLDEAPAGQATTVVHAFRLRASIFGQNAADWRSMPTIIRRRYALPGRQGDFVTWPRFGLPGANEPAVIDLDAAYPAVAPGSWLVLTQPGQAPAVYTVEDAELAAGADFGITARTTRVELDRVDGLAAFDRRQAVVHTQTEPLGLAEEPLPELVPAGKAVEVDGQPPLIERATVLVRGTTKADLPVVRRATVSEGPGVETTFAPALPELRRESVRILGNVVPATHGETVEDEVLGSGDGTATYQTFVLRKPDLTHVSAATTNGVASTLEVRVDGVLWAEVPSLFLAGPHDQVYVVRIDDESRATVLFGDGVRGSRLPTGQENVRARYRSGIGPDGDVAADALTLLPQRPLGIASVTNPLPAAGGLAPEGLDDARANAPLTVLTLDRVVSVRDHEDFARAFIGIGKARAVALRVRTSLLVHLTVATADGSAVDATTVGNLRDAITGFGGDADRLRIDSVDLQPFRVAAALLTDPARVRSDVEAAVEAAVRAAFGADRRSFGQPVSAAEVVTSIQSVPGVVAVVLTALHLAHEAPTVHEVLLARDAHFYPCPGARDRVCPAQLLLLDAAEIELEEMSP</sequence>
<dbReference type="RefSeq" id="WP_142458647.1">
    <property type="nucleotide sequence ID" value="NZ_FXTJ01000004.1"/>
</dbReference>
<protein>
    <submittedName>
        <fullName evidence="1">Putative baseplate assembly protein</fullName>
    </submittedName>
</protein>
<accession>A0A521DYM5</accession>
<name>A0A521DYM5_9ACTN</name>
<organism evidence="1 2">
    <name type="scientific">Geodermatophilus aquaeductus</name>
    <dbReference type="NCBI Taxonomy" id="1564161"/>
    <lineage>
        <taxon>Bacteria</taxon>
        <taxon>Bacillati</taxon>
        <taxon>Actinomycetota</taxon>
        <taxon>Actinomycetes</taxon>
        <taxon>Geodermatophilales</taxon>
        <taxon>Geodermatophilaceae</taxon>
        <taxon>Geodermatophilus</taxon>
    </lineage>
</organism>
<evidence type="ECO:0000313" key="1">
    <source>
        <dbReference type="EMBL" id="SMO76718.1"/>
    </source>
</evidence>
<dbReference type="Proteomes" id="UP000317484">
    <property type="component" value="Unassembled WGS sequence"/>
</dbReference>
<gene>
    <name evidence="1" type="ORF">SAMN06273567_10421</name>
</gene>
<keyword evidence="2" id="KW-1185">Reference proteome</keyword>
<reference evidence="1 2" key="1">
    <citation type="submission" date="2017-05" db="EMBL/GenBank/DDBJ databases">
        <authorList>
            <person name="Varghese N."/>
            <person name="Submissions S."/>
        </authorList>
    </citation>
    <scope>NUCLEOTIDE SEQUENCE [LARGE SCALE GENOMIC DNA]</scope>
    <source>
        <strain evidence="1 2">DSM 46834</strain>
    </source>
</reference>